<dbReference type="Proteomes" id="UP001174677">
    <property type="component" value="Unassembled WGS sequence"/>
</dbReference>
<feature type="domain" description="SHSP" evidence="5">
    <location>
        <begin position="4"/>
        <end position="113"/>
    </location>
</feature>
<dbReference type="Pfam" id="PF00011">
    <property type="entry name" value="HSP20"/>
    <property type="match status" value="1"/>
</dbReference>
<dbReference type="CDD" id="cd00298">
    <property type="entry name" value="ACD_sHsps_p23-like"/>
    <property type="match status" value="1"/>
</dbReference>
<dbReference type="PROSITE" id="PS01031">
    <property type="entry name" value="SHSP"/>
    <property type="match status" value="1"/>
</dbReference>
<sequence>MAGAIVYEDFEPYSKWQREQEHDMLEVHLNGFKKDQLKIQLSNLGVMIITGERPLEGSKRSRFRKELRLSSMDYKTDEIRAKMSGDILSVFLPKKTVLSSPSSQNNMSTLPLQNKENERTQPKTIPSGTTTENTKTSKFSGYRFRLPDNIVLNLGTRNVVIAFALGIVVGAFVMYMYRQLSLY</sequence>
<evidence type="ECO:0000256" key="2">
    <source>
        <dbReference type="RuleBase" id="RU003616"/>
    </source>
</evidence>
<protein>
    <recommendedName>
        <fullName evidence="5">SHSP domain-containing protein</fullName>
    </recommendedName>
</protein>
<proteinExistence type="inferred from homology"/>
<feature type="compositionally biased region" description="Polar residues" evidence="3">
    <location>
        <begin position="98"/>
        <end position="114"/>
    </location>
</feature>
<gene>
    <name evidence="6" type="ORF">P3X46_034788</name>
</gene>
<evidence type="ECO:0000256" key="3">
    <source>
        <dbReference type="SAM" id="MobiDB-lite"/>
    </source>
</evidence>
<name>A0ABQ9KB98_HEVBR</name>
<evidence type="ECO:0000313" key="6">
    <source>
        <dbReference type="EMBL" id="KAJ9131884.1"/>
    </source>
</evidence>
<dbReference type="EMBL" id="JARPOI010000023">
    <property type="protein sequence ID" value="KAJ9131884.1"/>
    <property type="molecule type" value="Genomic_DNA"/>
</dbReference>
<keyword evidence="4" id="KW-0812">Transmembrane</keyword>
<keyword evidence="7" id="KW-1185">Reference proteome</keyword>
<evidence type="ECO:0000256" key="4">
    <source>
        <dbReference type="SAM" id="Phobius"/>
    </source>
</evidence>
<keyword evidence="4" id="KW-0472">Membrane</keyword>
<organism evidence="6 7">
    <name type="scientific">Hevea brasiliensis</name>
    <name type="common">Para rubber tree</name>
    <name type="synonym">Siphonia brasiliensis</name>
    <dbReference type="NCBI Taxonomy" id="3981"/>
    <lineage>
        <taxon>Eukaryota</taxon>
        <taxon>Viridiplantae</taxon>
        <taxon>Streptophyta</taxon>
        <taxon>Embryophyta</taxon>
        <taxon>Tracheophyta</taxon>
        <taxon>Spermatophyta</taxon>
        <taxon>Magnoliopsida</taxon>
        <taxon>eudicotyledons</taxon>
        <taxon>Gunneridae</taxon>
        <taxon>Pentapetalae</taxon>
        <taxon>rosids</taxon>
        <taxon>fabids</taxon>
        <taxon>Malpighiales</taxon>
        <taxon>Euphorbiaceae</taxon>
        <taxon>Crotonoideae</taxon>
        <taxon>Micrandreae</taxon>
        <taxon>Hevea</taxon>
    </lineage>
</organism>
<dbReference type="Gene3D" id="2.60.40.790">
    <property type="match status" value="1"/>
</dbReference>
<accession>A0ABQ9KB98</accession>
<evidence type="ECO:0000313" key="7">
    <source>
        <dbReference type="Proteomes" id="UP001174677"/>
    </source>
</evidence>
<reference evidence="6 7" key="1">
    <citation type="journal article" date="2023" name="Plant Biotechnol. J.">
        <title>Chromosome-level wild Hevea brasiliensis genome provides new tools for genomic-assisted breeding and valuable loci to elevate rubber yield.</title>
        <authorList>
            <person name="Cheng H."/>
            <person name="Song X."/>
            <person name="Hu Y."/>
            <person name="Wu T."/>
            <person name="Yang Q."/>
            <person name="An Z."/>
            <person name="Feng S."/>
            <person name="Deng Z."/>
            <person name="Wu W."/>
            <person name="Zeng X."/>
            <person name="Tu M."/>
            <person name="Wang X."/>
            <person name="Huang H."/>
        </authorList>
    </citation>
    <scope>NUCLEOTIDE SEQUENCE [LARGE SCALE GENOMIC DNA]</scope>
    <source>
        <strain evidence="6">MT/VB/25A 57/8</strain>
    </source>
</reference>
<evidence type="ECO:0000259" key="5">
    <source>
        <dbReference type="PROSITE" id="PS01031"/>
    </source>
</evidence>
<comment type="caution">
    <text evidence="6">The sequence shown here is derived from an EMBL/GenBank/DDBJ whole genome shotgun (WGS) entry which is preliminary data.</text>
</comment>
<feature type="compositionally biased region" description="Polar residues" evidence="3">
    <location>
        <begin position="122"/>
        <end position="136"/>
    </location>
</feature>
<feature type="region of interest" description="Disordered" evidence="3">
    <location>
        <begin position="98"/>
        <end position="136"/>
    </location>
</feature>
<comment type="similarity">
    <text evidence="1 2">Belongs to the small heat shock protein (HSP20) family.</text>
</comment>
<keyword evidence="4" id="KW-1133">Transmembrane helix</keyword>
<dbReference type="InterPro" id="IPR008978">
    <property type="entry name" value="HSP20-like_chaperone"/>
</dbReference>
<evidence type="ECO:0000256" key="1">
    <source>
        <dbReference type="PROSITE-ProRule" id="PRU00285"/>
    </source>
</evidence>
<dbReference type="InterPro" id="IPR002068">
    <property type="entry name" value="A-crystallin/Hsp20_dom"/>
</dbReference>
<dbReference type="SUPFAM" id="SSF49764">
    <property type="entry name" value="HSP20-like chaperones"/>
    <property type="match status" value="1"/>
</dbReference>
<feature type="transmembrane region" description="Helical" evidence="4">
    <location>
        <begin position="159"/>
        <end position="177"/>
    </location>
</feature>